<gene>
    <name evidence="2" type="ORF">FLONG3_8396</name>
</gene>
<dbReference type="AlphaFoldDB" id="A0A395S6A8"/>
<organism evidence="2 3">
    <name type="scientific">Fusarium longipes</name>
    <dbReference type="NCBI Taxonomy" id="694270"/>
    <lineage>
        <taxon>Eukaryota</taxon>
        <taxon>Fungi</taxon>
        <taxon>Dikarya</taxon>
        <taxon>Ascomycota</taxon>
        <taxon>Pezizomycotina</taxon>
        <taxon>Sordariomycetes</taxon>
        <taxon>Hypocreomycetidae</taxon>
        <taxon>Hypocreales</taxon>
        <taxon>Nectriaceae</taxon>
        <taxon>Fusarium</taxon>
    </lineage>
</organism>
<accession>A0A395S6A8</accession>
<protein>
    <submittedName>
        <fullName evidence="2">Uncharacterized protein</fullName>
    </submittedName>
</protein>
<dbReference type="Proteomes" id="UP000266234">
    <property type="component" value="Unassembled WGS sequence"/>
</dbReference>
<reference evidence="2 3" key="1">
    <citation type="journal article" date="2018" name="PLoS Pathog.">
        <title>Evolution of structural diversity of trichothecenes, a family of toxins produced by plant pathogenic and entomopathogenic fungi.</title>
        <authorList>
            <person name="Proctor R.H."/>
            <person name="McCormick S.P."/>
            <person name="Kim H.S."/>
            <person name="Cardoza R.E."/>
            <person name="Stanley A.M."/>
            <person name="Lindo L."/>
            <person name="Kelly A."/>
            <person name="Brown D.W."/>
            <person name="Lee T."/>
            <person name="Vaughan M.M."/>
            <person name="Alexander N.J."/>
            <person name="Busman M."/>
            <person name="Gutierrez S."/>
        </authorList>
    </citation>
    <scope>NUCLEOTIDE SEQUENCE [LARGE SCALE GENOMIC DNA]</scope>
    <source>
        <strain evidence="2 3">NRRL 20695</strain>
    </source>
</reference>
<proteinExistence type="predicted"/>
<evidence type="ECO:0000313" key="2">
    <source>
        <dbReference type="EMBL" id="RGP67777.1"/>
    </source>
</evidence>
<comment type="caution">
    <text evidence="2">The sequence shown here is derived from an EMBL/GenBank/DDBJ whole genome shotgun (WGS) entry which is preliminary data.</text>
</comment>
<evidence type="ECO:0000256" key="1">
    <source>
        <dbReference type="SAM" id="MobiDB-lite"/>
    </source>
</evidence>
<sequence length="89" mass="9965">MDSRGNVERQGQGQGRRSQPAQHSENADDRMGVVLENMRYHTANFFKDVYQGAKECLKDLKNLILGRNENPNGFIPENGGAAFLMSPKL</sequence>
<name>A0A395S6A8_9HYPO</name>
<feature type="region of interest" description="Disordered" evidence="1">
    <location>
        <begin position="1"/>
        <end position="30"/>
    </location>
</feature>
<evidence type="ECO:0000313" key="3">
    <source>
        <dbReference type="Proteomes" id="UP000266234"/>
    </source>
</evidence>
<keyword evidence="3" id="KW-1185">Reference proteome</keyword>
<dbReference type="EMBL" id="PXOG01000201">
    <property type="protein sequence ID" value="RGP67777.1"/>
    <property type="molecule type" value="Genomic_DNA"/>
</dbReference>